<dbReference type="InterPro" id="IPR001478">
    <property type="entry name" value="PDZ"/>
</dbReference>
<dbReference type="WBParaSite" id="ECPE_0000514701-mRNA-1">
    <property type="protein sequence ID" value="ECPE_0000514701-mRNA-1"/>
    <property type="gene ID" value="ECPE_0000514701"/>
</dbReference>
<dbReference type="InterPro" id="IPR036034">
    <property type="entry name" value="PDZ_sf"/>
</dbReference>
<protein>
    <submittedName>
        <fullName evidence="8">PDZ domain-containing protein</fullName>
    </submittedName>
</protein>
<dbReference type="PROSITE" id="PS50106">
    <property type="entry name" value="PDZ"/>
    <property type="match status" value="1"/>
</dbReference>
<evidence type="ECO:0000256" key="4">
    <source>
        <dbReference type="SAM" id="MobiDB-lite"/>
    </source>
</evidence>
<dbReference type="OrthoDB" id="66881at2759"/>
<evidence type="ECO:0000259" key="5">
    <source>
        <dbReference type="PROSITE" id="PS50106"/>
    </source>
</evidence>
<dbReference type="InterPro" id="IPR043545">
    <property type="entry name" value="GRIP1/2"/>
</dbReference>
<feature type="region of interest" description="Disordered" evidence="4">
    <location>
        <begin position="120"/>
        <end position="159"/>
    </location>
</feature>
<proteinExistence type="predicted"/>
<dbReference type="SUPFAM" id="SSF50156">
    <property type="entry name" value="PDZ domain-like"/>
    <property type="match status" value="1"/>
</dbReference>
<dbReference type="PANTHER" id="PTHR46227:SF2">
    <property type="entry name" value="FI03335P"/>
    <property type="match status" value="1"/>
</dbReference>
<sequence length="312" mass="34718">MVEIEKPGNEDLGISLAPCHEVKTGQNAFFINHIRQGSIGDRCGALFVGDRVEAIDDIHVEDLTLQEAMHRLKHNGLDSVRLQIVPNAIMDVEKQSRTGAGRSRDLGRMQPQQPFAQLLLQDQQQQQQQLAPWPAASPTISRHRSRSKGHTGPAEGSTEAACVCEHELRYPGLDEYRTGPDNHISGNVTSEWNPELKHRSIAKSLNWVYGNSSRRREQTKALFESGVIQEGDRVITMNGQSTLNRTIEELTMEFLRPDPHRSRAPLSLTLVTQYSVADTVVPSSGVFDVKLVRRAANLGINLQGMCCVIETE</sequence>
<comment type="subcellular location">
    <subcellularLocation>
        <location evidence="1">Cytoplasm</location>
    </subcellularLocation>
</comment>
<reference evidence="8" key="1">
    <citation type="submission" date="2016-06" db="UniProtKB">
        <authorList>
            <consortium name="WormBaseParasite"/>
        </authorList>
    </citation>
    <scope>IDENTIFICATION</scope>
</reference>
<evidence type="ECO:0000313" key="8">
    <source>
        <dbReference type="WBParaSite" id="ECPE_0000514701-mRNA-1"/>
    </source>
</evidence>
<dbReference type="GO" id="GO:0005737">
    <property type="term" value="C:cytoplasm"/>
    <property type="evidence" value="ECO:0007669"/>
    <property type="project" value="UniProtKB-SubCell"/>
</dbReference>
<keyword evidence="7" id="KW-1185">Reference proteome</keyword>
<keyword evidence="3" id="KW-0677">Repeat</keyword>
<name>A0A183ADV0_9TREM</name>
<organism evidence="8">
    <name type="scientific">Echinostoma caproni</name>
    <dbReference type="NCBI Taxonomy" id="27848"/>
    <lineage>
        <taxon>Eukaryota</taxon>
        <taxon>Metazoa</taxon>
        <taxon>Spiralia</taxon>
        <taxon>Lophotrochozoa</taxon>
        <taxon>Platyhelminthes</taxon>
        <taxon>Trematoda</taxon>
        <taxon>Digenea</taxon>
        <taxon>Plagiorchiida</taxon>
        <taxon>Echinostomata</taxon>
        <taxon>Echinostomatoidea</taxon>
        <taxon>Echinostomatidae</taxon>
        <taxon>Echinostoma</taxon>
    </lineage>
</organism>
<dbReference type="GO" id="GO:0098887">
    <property type="term" value="P:neurotransmitter receptor transport, endosome to postsynaptic membrane"/>
    <property type="evidence" value="ECO:0007669"/>
    <property type="project" value="TreeGrafter"/>
</dbReference>
<keyword evidence="2" id="KW-0963">Cytoplasm</keyword>
<evidence type="ECO:0000256" key="2">
    <source>
        <dbReference type="ARBA" id="ARBA00022490"/>
    </source>
</evidence>
<dbReference type="AlphaFoldDB" id="A0A183ADV0"/>
<evidence type="ECO:0000313" key="7">
    <source>
        <dbReference type="Proteomes" id="UP000272942"/>
    </source>
</evidence>
<gene>
    <name evidence="6" type="ORF">ECPE_LOCUS5135</name>
</gene>
<evidence type="ECO:0000256" key="1">
    <source>
        <dbReference type="ARBA" id="ARBA00004496"/>
    </source>
</evidence>
<accession>A0A183ADV0</accession>
<evidence type="ECO:0000256" key="3">
    <source>
        <dbReference type="ARBA" id="ARBA00022737"/>
    </source>
</evidence>
<feature type="compositionally biased region" description="Low complexity" evidence="4">
    <location>
        <begin position="120"/>
        <end position="136"/>
    </location>
</feature>
<reference evidence="6 7" key="2">
    <citation type="submission" date="2018-11" db="EMBL/GenBank/DDBJ databases">
        <authorList>
            <consortium name="Pathogen Informatics"/>
        </authorList>
    </citation>
    <scope>NUCLEOTIDE SEQUENCE [LARGE SCALE GENOMIC DNA]</scope>
    <source>
        <strain evidence="6 7">Egypt</strain>
    </source>
</reference>
<dbReference type="PANTHER" id="PTHR46227">
    <property type="entry name" value="GLUTAMATE RECEPTOR-INTERACTING PROTEIN GRIP"/>
    <property type="match status" value="1"/>
</dbReference>
<evidence type="ECO:0000313" key="6">
    <source>
        <dbReference type="EMBL" id="VDP74642.1"/>
    </source>
</evidence>
<dbReference type="SMART" id="SM00228">
    <property type="entry name" value="PDZ"/>
    <property type="match status" value="1"/>
</dbReference>
<dbReference type="Gene3D" id="2.30.42.10">
    <property type="match status" value="1"/>
</dbReference>
<dbReference type="Proteomes" id="UP000272942">
    <property type="component" value="Unassembled WGS sequence"/>
</dbReference>
<dbReference type="EMBL" id="UZAN01041979">
    <property type="protein sequence ID" value="VDP74642.1"/>
    <property type="molecule type" value="Genomic_DNA"/>
</dbReference>
<dbReference type="Pfam" id="PF00595">
    <property type="entry name" value="PDZ"/>
    <property type="match status" value="1"/>
</dbReference>
<feature type="domain" description="PDZ" evidence="5">
    <location>
        <begin position="1"/>
        <end position="76"/>
    </location>
</feature>